<dbReference type="eggNOG" id="COG1102">
    <property type="taxonomic scope" value="Bacteria"/>
</dbReference>
<dbReference type="InterPro" id="IPR038727">
    <property type="entry name" value="NadR/Ttd14_AAA_dom"/>
</dbReference>
<dbReference type="STRING" id="287986.DV20_21035"/>
<keyword evidence="3" id="KW-1185">Reference proteome</keyword>
<comment type="caution">
    <text evidence="2">The sequence shown here is derived from an EMBL/GenBank/DDBJ whole genome shotgun (WGS) entry which is preliminary data.</text>
</comment>
<dbReference type="Pfam" id="PF13521">
    <property type="entry name" value="AAA_28"/>
    <property type="match status" value="1"/>
</dbReference>
<dbReference type="Gene3D" id="3.40.50.300">
    <property type="entry name" value="P-loop containing nucleotide triphosphate hydrolases"/>
    <property type="match status" value="1"/>
</dbReference>
<name>A0A066U882_9PSEU</name>
<dbReference type="InterPro" id="IPR027417">
    <property type="entry name" value="P-loop_NTPase"/>
</dbReference>
<feature type="domain" description="NadR/Ttd14 AAA" evidence="1">
    <location>
        <begin position="3"/>
        <end position="193"/>
    </location>
</feature>
<protein>
    <submittedName>
        <fullName evidence="2">ATP/GTP-binding protein</fullName>
    </submittedName>
</protein>
<dbReference type="EMBL" id="JMQI01000043">
    <property type="protein sequence ID" value="KDN20438.1"/>
    <property type="molecule type" value="Genomic_DNA"/>
</dbReference>
<sequence>MKLAISGTYSSGKTLTSYALAHYVDIPRTRARTMRELLPVAVPGKTLEQCTGAELIQLIVRRHVERCVHESHLTKGFVSDGSSLQEWLYGAVRVIVGINPNDSVHLSDVEAVERTPEMAFFDEVMGELGKAIKDHVKQTYDAFVHLPNELELAKDGHRPVNERFRRLADEGIAAAIDELGIPRHVVGGTLPERLNQIVDLFGFAPVMTVDEAIGRAQEEYRAVDMTIESDRAWAVTAAS</sequence>
<evidence type="ECO:0000259" key="1">
    <source>
        <dbReference type="Pfam" id="PF13521"/>
    </source>
</evidence>
<dbReference type="Proteomes" id="UP000027345">
    <property type="component" value="Unassembled WGS sequence"/>
</dbReference>
<proteinExistence type="predicted"/>
<accession>A0A066U882</accession>
<gene>
    <name evidence="2" type="ORF">DV20_21035</name>
</gene>
<reference evidence="2 3" key="1">
    <citation type="submission" date="2014-05" db="EMBL/GenBank/DDBJ databases">
        <title>Draft genome sequence of Amycolatopsis rifamycinica DSM 46095.</title>
        <authorList>
            <person name="Lal R."/>
            <person name="Saxena A."/>
            <person name="Kumari R."/>
            <person name="Mukherjee U."/>
            <person name="Singh P."/>
            <person name="Sangwan N."/>
            <person name="Mahato N.K."/>
        </authorList>
    </citation>
    <scope>NUCLEOTIDE SEQUENCE [LARGE SCALE GENOMIC DNA]</scope>
    <source>
        <strain evidence="2 3">DSM 46095</strain>
    </source>
</reference>
<evidence type="ECO:0000313" key="2">
    <source>
        <dbReference type="EMBL" id="KDN20438.1"/>
    </source>
</evidence>
<dbReference type="AlphaFoldDB" id="A0A066U882"/>
<organism evidence="2 3">
    <name type="scientific">Amycolatopsis rifamycinica</name>
    <dbReference type="NCBI Taxonomy" id="287986"/>
    <lineage>
        <taxon>Bacteria</taxon>
        <taxon>Bacillati</taxon>
        <taxon>Actinomycetota</taxon>
        <taxon>Actinomycetes</taxon>
        <taxon>Pseudonocardiales</taxon>
        <taxon>Pseudonocardiaceae</taxon>
        <taxon>Amycolatopsis</taxon>
    </lineage>
</organism>
<dbReference type="RefSeq" id="WP_043782657.1">
    <property type="nucleotide sequence ID" value="NZ_JMQI01000043.1"/>
</dbReference>
<evidence type="ECO:0000313" key="3">
    <source>
        <dbReference type="Proteomes" id="UP000027345"/>
    </source>
</evidence>